<dbReference type="Gene3D" id="2.20.140.10">
    <property type="entry name" value="WGR domain"/>
    <property type="match status" value="1"/>
</dbReference>
<protein>
    <submittedName>
        <fullName evidence="2">WGR domain-containing protein</fullName>
    </submittedName>
</protein>
<dbReference type="InterPro" id="IPR049809">
    <property type="entry name" value="YehF/YfeS-like_WGR"/>
</dbReference>
<proteinExistence type="predicted"/>
<evidence type="ECO:0000313" key="2">
    <source>
        <dbReference type="EMBL" id="MDO6458399.1"/>
    </source>
</evidence>
<dbReference type="AlphaFoldDB" id="A0AAW7XVU7"/>
<name>A0AAW7XVU7_9RHOB</name>
<evidence type="ECO:0000313" key="3">
    <source>
        <dbReference type="Proteomes" id="UP001169823"/>
    </source>
</evidence>
<dbReference type="CDD" id="cd07996">
    <property type="entry name" value="WGR_MMR_like"/>
    <property type="match status" value="1"/>
</dbReference>
<organism evidence="2 3">
    <name type="scientific">Celeribacter halophilus</name>
    <dbReference type="NCBI Taxonomy" id="576117"/>
    <lineage>
        <taxon>Bacteria</taxon>
        <taxon>Pseudomonadati</taxon>
        <taxon>Pseudomonadota</taxon>
        <taxon>Alphaproteobacteria</taxon>
        <taxon>Rhodobacterales</taxon>
        <taxon>Roseobacteraceae</taxon>
        <taxon>Celeribacter</taxon>
    </lineage>
</organism>
<dbReference type="SUPFAM" id="SSF142921">
    <property type="entry name" value="WGR domain-like"/>
    <property type="match status" value="1"/>
</dbReference>
<gene>
    <name evidence="2" type="ORF">Q4494_15010</name>
</gene>
<dbReference type="RefSeq" id="WP_303494907.1">
    <property type="nucleotide sequence ID" value="NZ_JAUOPJ010000013.1"/>
</dbReference>
<evidence type="ECO:0000259" key="1">
    <source>
        <dbReference type="PROSITE" id="PS51977"/>
    </source>
</evidence>
<dbReference type="Pfam" id="PF05406">
    <property type="entry name" value="WGR"/>
    <property type="match status" value="1"/>
</dbReference>
<reference evidence="2" key="1">
    <citation type="submission" date="2023-07" db="EMBL/GenBank/DDBJ databases">
        <title>Genome content predicts the carbon catabolic preferences of heterotrophic bacteria.</title>
        <authorList>
            <person name="Gralka M."/>
        </authorList>
    </citation>
    <scope>NUCLEOTIDE SEQUENCE</scope>
    <source>
        <strain evidence="2">I2M02</strain>
    </source>
</reference>
<comment type="caution">
    <text evidence="2">The sequence shown here is derived from an EMBL/GenBank/DDBJ whole genome shotgun (WGS) entry which is preliminary data.</text>
</comment>
<dbReference type="SMART" id="SM00773">
    <property type="entry name" value="WGR"/>
    <property type="match status" value="1"/>
</dbReference>
<dbReference type="InterPro" id="IPR008893">
    <property type="entry name" value="WGR_domain"/>
</dbReference>
<dbReference type="PROSITE" id="PS51977">
    <property type="entry name" value="WGR"/>
    <property type="match status" value="1"/>
</dbReference>
<dbReference type="EMBL" id="JAUOPJ010000013">
    <property type="protein sequence ID" value="MDO6458399.1"/>
    <property type="molecule type" value="Genomic_DNA"/>
</dbReference>
<accession>A0AAW7XVU7</accession>
<dbReference type="Proteomes" id="UP001169823">
    <property type="component" value="Unassembled WGS sequence"/>
</dbReference>
<sequence length="105" mass="12041">MLEALEKSEDAVALIEMKKTDDTQNMHRFYRMSLQTDLFGNISFLREWGRIGSRGQIRIDTHEEKAEAIKAMVKLATEKQRRGYRLACRQTTPPASARAQPVSQS</sequence>
<dbReference type="InterPro" id="IPR036930">
    <property type="entry name" value="WGR_dom_sf"/>
</dbReference>
<feature type="domain" description="WGR" evidence="1">
    <location>
        <begin position="1"/>
        <end position="97"/>
    </location>
</feature>